<dbReference type="EMBL" id="CM000760">
    <property type="protein sequence ID" value="KXG40209.1"/>
    <property type="molecule type" value="Genomic_DNA"/>
</dbReference>
<dbReference type="STRING" id="4558.A0A1B6QQM0"/>
<reference evidence="3" key="2">
    <citation type="journal article" date="2018" name="Plant J.">
        <title>The Sorghum bicolor reference genome: improved assembly, gene annotations, a transcriptome atlas, and signatures of genome organization.</title>
        <authorList>
            <person name="McCormick R.F."/>
            <person name="Truong S.K."/>
            <person name="Sreedasyam A."/>
            <person name="Jenkins J."/>
            <person name="Shu S."/>
            <person name="Sims D."/>
            <person name="Kennedy M."/>
            <person name="Amirebrahimi M."/>
            <person name="Weers B.D."/>
            <person name="McKinley B."/>
            <person name="Mattison A."/>
            <person name="Morishige D.T."/>
            <person name="Grimwood J."/>
            <person name="Schmutz J."/>
            <person name="Mullet J.E."/>
        </authorList>
    </citation>
    <scope>NUCLEOTIDE SEQUENCE [LARGE SCALE GENOMIC DNA]</scope>
    <source>
        <strain evidence="3">cv. BTx623</strain>
    </source>
</reference>
<dbReference type="InParanoid" id="A0A1B6QQM0"/>
<dbReference type="AlphaFoldDB" id="A0A1B6QQM0"/>
<dbReference type="Gene3D" id="2.40.40.20">
    <property type="match status" value="1"/>
</dbReference>
<evidence type="ECO:0000313" key="3">
    <source>
        <dbReference type="Proteomes" id="UP000000768"/>
    </source>
</evidence>
<gene>
    <name evidence="2" type="ORF">SORBI_3001G509000</name>
</gene>
<reference evidence="2 3" key="1">
    <citation type="journal article" date="2009" name="Nature">
        <title>The Sorghum bicolor genome and the diversification of grasses.</title>
        <authorList>
            <person name="Paterson A.H."/>
            <person name="Bowers J.E."/>
            <person name="Bruggmann R."/>
            <person name="Dubchak I."/>
            <person name="Grimwood J."/>
            <person name="Gundlach H."/>
            <person name="Haberer G."/>
            <person name="Hellsten U."/>
            <person name="Mitros T."/>
            <person name="Poliakov A."/>
            <person name="Schmutz J."/>
            <person name="Spannagl M."/>
            <person name="Tang H."/>
            <person name="Wang X."/>
            <person name="Wicker T."/>
            <person name="Bharti A.K."/>
            <person name="Chapman J."/>
            <person name="Feltus F.A."/>
            <person name="Gowik U."/>
            <person name="Grigoriev I.V."/>
            <person name="Lyons E."/>
            <person name="Maher C.A."/>
            <person name="Martis M."/>
            <person name="Narechania A."/>
            <person name="Otillar R.P."/>
            <person name="Penning B.W."/>
            <person name="Salamov A.A."/>
            <person name="Wang Y."/>
            <person name="Zhang L."/>
            <person name="Carpita N.C."/>
            <person name="Freeling M."/>
            <person name="Gingle A.R."/>
            <person name="Hash C.T."/>
            <person name="Keller B."/>
            <person name="Klein P."/>
            <person name="Kresovich S."/>
            <person name="McCann M.C."/>
            <person name="Ming R."/>
            <person name="Peterson D.G."/>
            <person name="Mehboob-ur-Rahman"/>
            <person name="Ware D."/>
            <person name="Westhoff P."/>
            <person name="Mayer K.F."/>
            <person name="Messing J."/>
            <person name="Rokhsar D.S."/>
        </authorList>
    </citation>
    <scope>NUCLEOTIDE SEQUENCE [LARGE SCALE GENOMIC DNA]</scope>
    <source>
        <strain evidence="3">cv. BTx623</strain>
    </source>
</reference>
<feature type="compositionally biased region" description="Basic and acidic residues" evidence="1">
    <location>
        <begin position="51"/>
        <end position="72"/>
    </location>
</feature>
<dbReference type="Proteomes" id="UP000000768">
    <property type="component" value="Chromosome 1"/>
</dbReference>
<sequence>MAGDTPVPSPTATPVATATTGDKSICNLQPDTMNKPSLSGGDIVQRKGKRRHDDAACTAVPDDKGEEKKAKIDKAVRRSSLWTRRRADAATSSHLEVHVPEREARFCMLPSCCDSSCGGSIHGRKWRVQKRSK</sequence>
<dbReference type="Gramene" id="KXG40209">
    <property type="protein sequence ID" value="KXG40209"/>
    <property type="gene ID" value="SORBI_3001G509000"/>
</dbReference>
<evidence type="ECO:0000256" key="1">
    <source>
        <dbReference type="SAM" id="MobiDB-lite"/>
    </source>
</evidence>
<organism evidence="2 3">
    <name type="scientific">Sorghum bicolor</name>
    <name type="common">Sorghum</name>
    <name type="synonym">Sorghum vulgare</name>
    <dbReference type="NCBI Taxonomy" id="4558"/>
    <lineage>
        <taxon>Eukaryota</taxon>
        <taxon>Viridiplantae</taxon>
        <taxon>Streptophyta</taxon>
        <taxon>Embryophyta</taxon>
        <taxon>Tracheophyta</taxon>
        <taxon>Spermatophyta</taxon>
        <taxon>Magnoliopsida</taxon>
        <taxon>Liliopsida</taxon>
        <taxon>Poales</taxon>
        <taxon>Poaceae</taxon>
        <taxon>PACMAD clade</taxon>
        <taxon>Panicoideae</taxon>
        <taxon>Andropogonodae</taxon>
        <taxon>Andropogoneae</taxon>
        <taxon>Sorghinae</taxon>
        <taxon>Sorghum</taxon>
    </lineage>
</organism>
<feature type="region of interest" description="Disordered" evidence="1">
    <location>
        <begin position="1"/>
        <end position="72"/>
    </location>
</feature>
<keyword evidence="3" id="KW-1185">Reference proteome</keyword>
<feature type="compositionally biased region" description="Low complexity" evidence="1">
    <location>
        <begin position="10"/>
        <end position="20"/>
    </location>
</feature>
<dbReference type="SUPFAM" id="SSF50692">
    <property type="entry name" value="ADC-like"/>
    <property type="match status" value="1"/>
</dbReference>
<dbReference type="InterPro" id="IPR009010">
    <property type="entry name" value="Asp_de-COase-like_dom_sf"/>
</dbReference>
<dbReference type="OMA" id="GDKSICN"/>
<name>A0A1B6QQM0_SORBI</name>
<proteinExistence type="predicted"/>
<feature type="compositionally biased region" description="Polar residues" evidence="1">
    <location>
        <begin position="26"/>
        <end position="37"/>
    </location>
</feature>
<evidence type="ECO:0000313" key="2">
    <source>
        <dbReference type="EMBL" id="KXG40209.1"/>
    </source>
</evidence>
<protein>
    <submittedName>
        <fullName evidence="2">Uncharacterized protein</fullName>
    </submittedName>
</protein>
<accession>A0A1B6QQM0</accession>